<sequence>MTKKVIVYDKDNCPKCLHTEMQLKARGISFETKNIFDEENADILEWAQVTGNRTMPLVFVDGEFAWGDNRPDKVEELAKLVE</sequence>
<gene>
    <name evidence="2" type="ORF">H3232_05035</name>
</gene>
<proteinExistence type="predicted"/>
<keyword evidence="3" id="KW-1185">Reference proteome</keyword>
<dbReference type="CDD" id="cd02066">
    <property type="entry name" value="GRX_family"/>
    <property type="match status" value="1"/>
</dbReference>
<feature type="domain" description="Glutaredoxin" evidence="1">
    <location>
        <begin position="5"/>
        <end position="64"/>
    </location>
</feature>
<dbReference type="SUPFAM" id="SSF52833">
    <property type="entry name" value="Thioredoxin-like"/>
    <property type="match status" value="1"/>
</dbReference>
<evidence type="ECO:0000259" key="1">
    <source>
        <dbReference type="Pfam" id="PF00462"/>
    </source>
</evidence>
<reference evidence="2 3" key="1">
    <citation type="submission" date="2020-07" db="EMBL/GenBank/DDBJ databases">
        <title>Draft Genome Sequences of Lactobacillales Isolated from the International Space Station.</title>
        <authorList>
            <person name="Bharadwaj A.R."/>
            <person name="Singh N.K."/>
            <person name="Wood J.M."/>
            <person name="Debieu M."/>
            <person name="O'Hara N.B."/>
            <person name="Karouia F."/>
            <person name="Mason C.E."/>
            <person name="Venkateswaran K."/>
        </authorList>
    </citation>
    <scope>NUCLEOTIDE SEQUENCE [LARGE SCALE GENOMIC DNA]</scope>
    <source>
        <strain evidence="2 3">151250015-1-258-55</strain>
    </source>
</reference>
<dbReference type="PRINTS" id="PR00160">
    <property type="entry name" value="GLUTAREDOXIN"/>
</dbReference>
<dbReference type="EMBL" id="JACGAN010000007">
    <property type="protein sequence ID" value="MBA5746569.1"/>
    <property type="molecule type" value="Genomic_DNA"/>
</dbReference>
<evidence type="ECO:0000313" key="2">
    <source>
        <dbReference type="EMBL" id="MBA5746569.1"/>
    </source>
</evidence>
<name>A0ABR5ZXV6_9LACT</name>
<dbReference type="Proteomes" id="UP000540056">
    <property type="component" value="Unassembled WGS sequence"/>
</dbReference>
<comment type="caution">
    <text evidence="2">The sequence shown here is derived from an EMBL/GenBank/DDBJ whole genome shotgun (WGS) entry which is preliminary data.</text>
</comment>
<evidence type="ECO:0000313" key="3">
    <source>
        <dbReference type="Proteomes" id="UP000540056"/>
    </source>
</evidence>
<dbReference type="InterPro" id="IPR002109">
    <property type="entry name" value="Glutaredoxin"/>
</dbReference>
<dbReference type="PANTHER" id="PTHR34386">
    <property type="entry name" value="GLUTAREDOXIN"/>
    <property type="match status" value="1"/>
</dbReference>
<dbReference type="InterPro" id="IPR014025">
    <property type="entry name" value="Glutaredoxin_subgr"/>
</dbReference>
<dbReference type="Gene3D" id="3.40.30.10">
    <property type="entry name" value="Glutaredoxin"/>
    <property type="match status" value="1"/>
</dbReference>
<accession>A0ABR5ZXV6</accession>
<protein>
    <submittedName>
        <fullName evidence="2">Glutaredoxin</fullName>
    </submittedName>
</protein>
<dbReference type="InterPro" id="IPR051548">
    <property type="entry name" value="Grx-like_ET"/>
</dbReference>
<dbReference type="PANTHER" id="PTHR34386:SF1">
    <property type="entry name" value="GLUTAREDOXIN-LIKE PROTEIN NRDH"/>
    <property type="match status" value="1"/>
</dbReference>
<dbReference type="RefSeq" id="WP_182023318.1">
    <property type="nucleotide sequence ID" value="NZ_JACGAM010000007.1"/>
</dbReference>
<dbReference type="PROSITE" id="PS51354">
    <property type="entry name" value="GLUTAREDOXIN_2"/>
    <property type="match status" value="1"/>
</dbReference>
<organism evidence="2 3">
    <name type="scientific">Aerococcus urinaeequi</name>
    <dbReference type="NCBI Taxonomy" id="51665"/>
    <lineage>
        <taxon>Bacteria</taxon>
        <taxon>Bacillati</taxon>
        <taxon>Bacillota</taxon>
        <taxon>Bacilli</taxon>
        <taxon>Lactobacillales</taxon>
        <taxon>Aerococcaceae</taxon>
        <taxon>Aerococcus</taxon>
    </lineage>
</organism>
<dbReference type="Pfam" id="PF00462">
    <property type="entry name" value="Glutaredoxin"/>
    <property type="match status" value="1"/>
</dbReference>
<dbReference type="InterPro" id="IPR036249">
    <property type="entry name" value="Thioredoxin-like_sf"/>
</dbReference>